<accession>K1P9F2</accession>
<gene>
    <name evidence="2" type="ORF">CGI_10016173</name>
</gene>
<sequence length="60" mass="6837">MAFKCREEIVGKRFLSVKSQAKLKLAKISEWEWRSGVVRAVSSRDSSRSDLSNVVLEKLP</sequence>
<evidence type="ECO:0000313" key="2">
    <source>
        <dbReference type="EMBL" id="EKC18048.1"/>
    </source>
</evidence>
<dbReference type="Pfam" id="PF22989">
    <property type="entry name" value="DUF7030"/>
    <property type="match status" value="1"/>
</dbReference>
<dbReference type="AlphaFoldDB" id="K1P9F2"/>
<name>K1P9F2_MAGGI</name>
<dbReference type="HOGENOM" id="CLU_209955_0_0_1"/>
<dbReference type="EMBL" id="JH818308">
    <property type="protein sequence ID" value="EKC18048.1"/>
    <property type="molecule type" value="Genomic_DNA"/>
</dbReference>
<organism evidence="2">
    <name type="scientific">Magallana gigas</name>
    <name type="common">Pacific oyster</name>
    <name type="synonym">Crassostrea gigas</name>
    <dbReference type="NCBI Taxonomy" id="29159"/>
    <lineage>
        <taxon>Eukaryota</taxon>
        <taxon>Metazoa</taxon>
        <taxon>Spiralia</taxon>
        <taxon>Lophotrochozoa</taxon>
        <taxon>Mollusca</taxon>
        <taxon>Bivalvia</taxon>
        <taxon>Autobranchia</taxon>
        <taxon>Pteriomorphia</taxon>
        <taxon>Ostreida</taxon>
        <taxon>Ostreoidea</taxon>
        <taxon>Ostreidae</taxon>
        <taxon>Magallana</taxon>
    </lineage>
</organism>
<dbReference type="InterPro" id="IPR054294">
    <property type="entry name" value="DUF7030"/>
</dbReference>
<evidence type="ECO:0000259" key="1">
    <source>
        <dbReference type="Pfam" id="PF22989"/>
    </source>
</evidence>
<feature type="domain" description="DUF7030" evidence="1">
    <location>
        <begin position="8"/>
        <end position="55"/>
    </location>
</feature>
<dbReference type="InParanoid" id="K1P9F2"/>
<proteinExistence type="predicted"/>
<protein>
    <recommendedName>
        <fullName evidence="1">DUF7030 domain-containing protein</fullName>
    </recommendedName>
</protein>
<reference evidence="2" key="1">
    <citation type="journal article" date="2012" name="Nature">
        <title>The oyster genome reveals stress adaptation and complexity of shell formation.</title>
        <authorList>
            <person name="Zhang G."/>
            <person name="Fang X."/>
            <person name="Guo X."/>
            <person name="Li L."/>
            <person name="Luo R."/>
            <person name="Xu F."/>
            <person name="Yang P."/>
            <person name="Zhang L."/>
            <person name="Wang X."/>
            <person name="Qi H."/>
            <person name="Xiong Z."/>
            <person name="Que H."/>
            <person name="Xie Y."/>
            <person name="Holland P.W."/>
            <person name="Paps J."/>
            <person name="Zhu Y."/>
            <person name="Wu F."/>
            <person name="Chen Y."/>
            <person name="Wang J."/>
            <person name="Peng C."/>
            <person name="Meng J."/>
            <person name="Yang L."/>
            <person name="Liu J."/>
            <person name="Wen B."/>
            <person name="Zhang N."/>
            <person name="Huang Z."/>
            <person name="Zhu Q."/>
            <person name="Feng Y."/>
            <person name="Mount A."/>
            <person name="Hedgecock D."/>
            <person name="Xu Z."/>
            <person name="Liu Y."/>
            <person name="Domazet-Loso T."/>
            <person name="Du Y."/>
            <person name="Sun X."/>
            <person name="Zhang S."/>
            <person name="Liu B."/>
            <person name="Cheng P."/>
            <person name="Jiang X."/>
            <person name="Li J."/>
            <person name="Fan D."/>
            <person name="Wang W."/>
            <person name="Fu W."/>
            <person name="Wang T."/>
            <person name="Wang B."/>
            <person name="Zhang J."/>
            <person name="Peng Z."/>
            <person name="Li Y."/>
            <person name="Li N."/>
            <person name="Wang J."/>
            <person name="Chen M."/>
            <person name="He Y."/>
            <person name="Tan F."/>
            <person name="Song X."/>
            <person name="Zheng Q."/>
            <person name="Huang R."/>
            <person name="Yang H."/>
            <person name="Du X."/>
            <person name="Chen L."/>
            <person name="Yang M."/>
            <person name="Gaffney P.M."/>
            <person name="Wang S."/>
            <person name="Luo L."/>
            <person name="She Z."/>
            <person name="Ming Y."/>
            <person name="Huang W."/>
            <person name="Zhang S."/>
            <person name="Huang B."/>
            <person name="Zhang Y."/>
            <person name="Qu T."/>
            <person name="Ni P."/>
            <person name="Miao G."/>
            <person name="Wang J."/>
            <person name="Wang Q."/>
            <person name="Steinberg C.E."/>
            <person name="Wang H."/>
            <person name="Li N."/>
            <person name="Qian L."/>
            <person name="Zhang G."/>
            <person name="Li Y."/>
            <person name="Yang H."/>
            <person name="Liu X."/>
            <person name="Wang J."/>
            <person name="Yin Y."/>
            <person name="Wang J."/>
        </authorList>
    </citation>
    <scope>NUCLEOTIDE SEQUENCE [LARGE SCALE GENOMIC DNA]</scope>
    <source>
        <strain evidence="2">05x7-T-G4-1.051#20</strain>
    </source>
</reference>